<organism evidence="1 2">
    <name type="scientific">Alkaliphilus serpentinus</name>
    <dbReference type="NCBI Taxonomy" id="1482731"/>
    <lineage>
        <taxon>Bacteria</taxon>
        <taxon>Bacillati</taxon>
        <taxon>Bacillota</taxon>
        <taxon>Clostridia</taxon>
        <taxon>Peptostreptococcales</taxon>
        <taxon>Natronincolaceae</taxon>
        <taxon>Alkaliphilus</taxon>
    </lineage>
</organism>
<comment type="caution">
    <text evidence="1">The sequence shown here is derived from an EMBL/GenBank/DDBJ whole genome shotgun (WGS) entry which is preliminary data.</text>
</comment>
<dbReference type="OrthoDB" id="5587545at2"/>
<evidence type="ECO:0000313" key="1">
    <source>
        <dbReference type="EMBL" id="KAB3530463.1"/>
    </source>
</evidence>
<keyword evidence="2" id="KW-1185">Reference proteome</keyword>
<dbReference type="InterPro" id="IPR014347">
    <property type="entry name" value="Tautomerase/MIF_sf"/>
</dbReference>
<dbReference type="SUPFAM" id="SSF55331">
    <property type="entry name" value="Tautomerase/MIF"/>
    <property type="match status" value="1"/>
</dbReference>
<dbReference type="Gene3D" id="3.30.429.10">
    <property type="entry name" value="Macrophage Migration Inhibitory Factor"/>
    <property type="match status" value="1"/>
</dbReference>
<name>A0A833HPA0_9FIRM</name>
<dbReference type="InterPro" id="IPR015017">
    <property type="entry name" value="DUF1904"/>
</dbReference>
<dbReference type="EMBL" id="WBZB01000018">
    <property type="protein sequence ID" value="KAB3530463.1"/>
    <property type="molecule type" value="Genomic_DNA"/>
</dbReference>
<gene>
    <name evidence="1" type="ORF">F8153_07045</name>
</gene>
<proteinExistence type="predicted"/>
<sequence length="108" mass="12798">MPQIKVRGISPEKLCKIDQNLIDELVEIVQCPRDYFQLEYIQSLAIRDGNIEEAYPFVEVAWFDRGLEVQDQVAKTITKYMRHLSEESVEVAFILFDKRSYYEDGERF</sequence>
<dbReference type="Proteomes" id="UP000465601">
    <property type="component" value="Unassembled WGS sequence"/>
</dbReference>
<evidence type="ECO:0000313" key="2">
    <source>
        <dbReference type="Proteomes" id="UP000465601"/>
    </source>
</evidence>
<dbReference type="Pfam" id="PF08921">
    <property type="entry name" value="DUF1904"/>
    <property type="match status" value="1"/>
</dbReference>
<dbReference type="AlphaFoldDB" id="A0A833HPA0"/>
<protein>
    <submittedName>
        <fullName evidence="1">DUF1904 domain-containing protein</fullName>
    </submittedName>
</protein>
<accession>A0A833HPA0</accession>
<reference evidence="1 2" key="1">
    <citation type="submission" date="2019-10" db="EMBL/GenBank/DDBJ databases">
        <title>Alkaliphilus serpentinus sp. nov. and Alkaliphilus pronyensis sp. nov., two novel anaerobic alkaliphilic species isolated from the serpentinized-hosted hydrothermal field of the Prony Bay (New Caledonia).</title>
        <authorList>
            <person name="Postec A."/>
        </authorList>
    </citation>
    <scope>NUCLEOTIDE SEQUENCE [LARGE SCALE GENOMIC DNA]</scope>
    <source>
        <strain evidence="1 2">LacT</strain>
    </source>
</reference>
<dbReference type="RefSeq" id="WP_151865675.1">
    <property type="nucleotide sequence ID" value="NZ_WBZB01000018.1"/>
</dbReference>